<evidence type="ECO:0000313" key="1">
    <source>
        <dbReference type="EMBL" id="GMN55553.1"/>
    </source>
</evidence>
<name>A0AA88DDJ0_FICCA</name>
<sequence>MNRDHNPFNIKHRPVEGRSLYRELDCDGLLVEGFGNDGRHDDMQCFEMRGLVIGGATCCGRLDGKSRLAMV</sequence>
<comment type="caution">
    <text evidence="1">The sequence shown here is derived from an EMBL/GenBank/DDBJ whole genome shotgun (WGS) entry which is preliminary data.</text>
</comment>
<keyword evidence="2" id="KW-1185">Reference proteome</keyword>
<gene>
    <name evidence="1" type="ORF">TIFTF001_024671</name>
</gene>
<proteinExistence type="predicted"/>
<accession>A0AA88DDJ0</accession>
<evidence type="ECO:0000313" key="2">
    <source>
        <dbReference type="Proteomes" id="UP001187192"/>
    </source>
</evidence>
<protein>
    <submittedName>
        <fullName evidence="1">Uncharacterized protein</fullName>
    </submittedName>
</protein>
<reference evidence="1" key="1">
    <citation type="submission" date="2023-07" db="EMBL/GenBank/DDBJ databases">
        <title>draft genome sequence of fig (Ficus carica).</title>
        <authorList>
            <person name="Takahashi T."/>
            <person name="Nishimura K."/>
        </authorList>
    </citation>
    <scope>NUCLEOTIDE SEQUENCE</scope>
</reference>
<organism evidence="1 2">
    <name type="scientific">Ficus carica</name>
    <name type="common">Common fig</name>
    <dbReference type="NCBI Taxonomy" id="3494"/>
    <lineage>
        <taxon>Eukaryota</taxon>
        <taxon>Viridiplantae</taxon>
        <taxon>Streptophyta</taxon>
        <taxon>Embryophyta</taxon>
        <taxon>Tracheophyta</taxon>
        <taxon>Spermatophyta</taxon>
        <taxon>Magnoliopsida</taxon>
        <taxon>eudicotyledons</taxon>
        <taxon>Gunneridae</taxon>
        <taxon>Pentapetalae</taxon>
        <taxon>rosids</taxon>
        <taxon>fabids</taxon>
        <taxon>Rosales</taxon>
        <taxon>Moraceae</taxon>
        <taxon>Ficeae</taxon>
        <taxon>Ficus</taxon>
    </lineage>
</organism>
<dbReference type="Proteomes" id="UP001187192">
    <property type="component" value="Unassembled WGS sequence"/>
</dbReference>
<dbReference type="AlphaFoldDB" id="A0AA88DDJ0"/>
<dbReference type="EMBL" id="BTGU01000058">
    <property type="protein sequence ID" value="GMN55553.1"/>
    <property type="molecule type" value="Genomic_DNA"/>
</dbReference>